<gene>
    <name evidence="2" type="ORF">GCM10011506_44480</name>
</gene>
<accession>A0ABQ1N7X6</accession>
<comment type="caution">
    <text evidence="2">The sequence shown here is derived from an EMBL/GenBank/DDBJ whole genome shotgun (WGS) entry which is preliminary data.</text>
</comment>
<reference evidence="3" key="1">
    <citation type="journal article" date="2019" name="Int. J. Syst. Evol. Microbiol.">
        <title>The Global Catalogue of Microorganisms (GCM) 10K type strain sequencing project: providing services to taxonomists for standard genome sequencing and annotation.</title>
        <authorList>
            <consortium name="The Broad Institute Genomics Platform"/>
            <consortium name="The Broad Institute Genome Sequencing Center for Infectious Disease"/>
            <person name="Wu L."/>
            <person name="Ma J."/>
        </authorList>
    </citation>
    <scope>NUCLEOTIDE SEQUENCE [LARGE SCALE GENOMIC DNA]</scope>
    <source>
        <strain evidence="3">CGMCC 1.10832</strain>
    </source>
</reference>
<evidence type="ECO:0000313" key="2">
    <source>
        <dbReference type="EMBL" id="GGC53969.1"/>
    </source>
</evidence>
<dbReference type="Proteomes" id="UP000636010">
    <property type="component" value="Unassembled WGS sequence"/>
</dbReference>
<proteinExistence type="predicted"/>
<dbReference type="InterPro" id="IPR019861">
    <property type="entry name" value="PorP/SprF_Bacteroidetes"/>
</dbReference>
<dbReference type="NCBIfam" id="TIGR03519">
    <property type="entry name" value="T9SS_PorP_fam"/>
    <property type="match status" value="1"/>
</dbReference>
<evidence type="ECO:0000313" key="3">
    <source>
        <dbReference type="Proteomes" id="UP000636010"/>
    </source>
</evidence>
<protein>
    <recommendedName>
        <fullName evidence="4">SPOR domain-containing protein</fullName>
    </recommendedName>
</protein>
<dbReference type="Pfam" id="PF11751">
    <property type="entry name" value="PorP_SprF"/>
    <property type="match status" value="1"/>
</dbReference>
<name>A0ABQ1N7X6_9BACT</name>
<evidence type="ECO:0008006" key="4">
    <source>
        <dbReference type="Google" id="ProtNLM"/>
    </source>
</evidence>
<evidence type="ECO:0000256" key="1">
    <source>
        <dbReference type="SAM" id="Coils"/>
    </source>
</evidence>
<organism evidence="2 3">
    <name type="scientific">Marivirga lumbricoides</name>
    <dbReference type="NCBI Taxonomy" id="1046115"/>
    <lineage>
        <taxon>Bacteria</taxon>
        <taxon>Pseudomonadati</taxon>
        <taxon>Bacteroidota</taxon>
        <taxon>Cytophagia</taxon>
        <taxon>Cytophagales</taxon>
        <taxon>Marivirgaceae</taxon>
        <taxon>Marivirga</taxon>
    </lineage>
</organism>
<feature type="coiled-coil region" evidence="1">
    <location>
        <begin position="273"/>
        <end position="328"/>
    </location>
</feature>
<keyword evidence="3" id="KW-1185">Reference proteome</keyword>
<keyword evidence="1" id="KW-0175">Coiled coil</keyword>
<sequence length="428" mass="48639">MILYRKQWADIAGAPTTQALTFTSPIKNQRMGVGVYVYNDVVNILGKTGALLAYRYSVPLAKKHQLSFGLAAGLTDSRIYFDRIRAEDPFEESLLLNSERGAYVDGNLGIHYQFKELKIGLAAQQLFENTVQFENTADEKFLAYNLIRHYMITAAYSFRLSNTVTIDPYLLMKSAQGLPSQVDVNAIFKYRENSWLALSYRNNTAAAVSLGTDFEERYTVGYSYEMPINSLAGVGGSTHEVMVGIRFGKSSSSLQGTTVGKDENTASDYKKAVQEQYELIDQLQQSNEVLKKEVEQNKETIQNQKEEIDELKKVRQEDLEEIEKIIEKVKVGEQETGESEGEERKYYAIVGAFKTLKYAKLFQKILLRELNLETSVVQSQRISGVNYFFIYTNSHVDFLEAQKEINNLSRMDSKGIIIGNPWIYQMSK</sequence>
<dbReference type="EMBL" id="BMEC01000019">
    <property type="protein sequence ID" value="GGC53969.1"/>
    <property type="molecule type" value="Genomic_DNA"/>
</dbReference>